<protein>
    <recommendedName>
        <fullName evidence="4">carbonyl reductase (NADPH)</fullName>
        <ecNumber evidence="4">1.1.1.184</ecNumber>
    </recommendedName>
</protein>
<dbReference type="Proteomes" id="UP000242188">
    <property type="component" value="Unassembled WGS sequence"/>
</dbReference>
<dbReference type="InterPro" id="IPR002347">
    <property type="entry name" value="SDR_fam"/>
</dbReference>
<evidence type="ECO:0000313" key="7">
    <source>
        <dbReference type="Proteomes" id="UP000242188"/>
    </source>
</evidence>
<evidence type="ECO:0000256" key="3">
    <source>
        <dbReference type="ARBA" id="ARBA00023002"/>
    </source>
</evidence>
<dbReference type="CDD" id="cd05324">
    <property type="entry name" value="carb_red_PTCR-like_SDR_c"/>
    <property type="match status" value="1"/>
</dbReference>
<comment type="similarity">
    <text evidence="1 5">Belongs to the short-chain dehydrogenases/reductases (SDR) family.</text>
</comment>
<keyword evidence="3" id="KW-0560">Oxidoreductase</keyword>
<dbReference type="SUPFAM" id="SSF51735">
    <property type="entry name" value="NAD(P)-binding Rossmann-fold domains"/>
    <property type="match status" value="1"/>
</dbReference>
<name>A0A210QR67_MIZYE</name>
<dbReference type="EC" id="1.1.1.184" evidence="4"/>
<accession>A0A210QR67</accession>
<dbReference type="PANTHER" id="PTHR43963:SF4">
    <property type="entry name" value="CARBONYL REDUCTASE (NADPH)"/>
    <property type="match status" value="1"/>
</dbReference>
<evidence type="ECO:0000313" key="6">
    <source>
        <dbReference type="EMBL" id="OWF51188.1"/>
    </source>
</evidence>
<evidence type="ECO:0000256" key="4">
    <source>
        <dbReference type="ARBA" id="ARBA00026118"/>
    </source>
</evidence>
<dbReference type="Gene3D" id="3.40.50.720">
    <property type="entry name" value="NAD(P)-binding Rossmann-like Domain"/>
    <property type="match status" value="1"/>
</dbReference>
<dbReference type="PRINTS" id="PR00080">
    <property type="entry name" value="SDRFAMILY"/>
</dbReference>
<dbReference type="STRING" id="6573.A0A210QR67"/>
<dbReference type="GO" id="GO:0004090">
    <property type="term" value="F:carbonyl reductase (NADPH) activity"/>
    <property type="evidence" value="ECO:0007669"/>
    <property type="project" value="UniProtKB-EC"/>
</dbReference>
<keyword evidence="2" id="KW-0521">NADP</keyword>
<gene>
    <name evidence="6" type="ORF">KP79_PYT12300</name>
</gene>
<reference evidence="6 7" key="1">
    <citation type="journal article" date="2017" name="Nat. Ecol. Evol.">
        <title>Scallop genome provides insights into evolution of bilaterian karyotype and development.</title>
        <authorList>
            <person name="Wang S."/>
            <person name="Zhang J."/>
            <person name="Jiao W."/>
            <person name="Li J."/>
            <person name="Xun X."/>
            <person name="Sun Y."/>
            <person name="Guo X."/>
            <person name="Huan P."/>
            <person name="Dong B."/>
            <person name="Zhang L."/>
            <person name="Hu X."/>
            <person name="Sun X."/>
            <person name="Wang J."/>
            <person name="Zhao C."/>
            <person name="Wang Y."/>
            <person name="Wang D."/>
            <person name="Huang X."/>
            <person name="Wang R."/>
            <person name="Lv J."/>
            <person name="Li Y."/>
            <person name="Zhang Z."/>
            <person name="Liu B."/>
            <person name="Lu W."/>
            <person name="Hui Y."/>
            <person name="Liang J."/>
            <person name="Zhou Z."/>
            <person name="Hou R."/>
            <person name="Li X."/>
            <person name="Liu Y."/>
            <person name="Li H."/>
            <person name="Ning X."/>
            <person name="Lin Y."/>
            <person name="Zhao L."/>
            <person name="Xing Q."/>
            <person name="Dou J."/>
            <person name="Li Y."/>
            <person name="Mao J."/>
            <person name="Guo H."/>
            <person name="Dou H."/>
            <person name="Li T."/>
            <person name="Mu C."/>
            <person name="Jiang W."/>
            <person name="Fu Q."/>
            <person name="Fu X."/>
            <person name="Miao Y."/>
            <person name="Liu J."/>
            <person name="Yu Q."/>
            <person name="Li R."/>
            <person name="Liao H."/>
            <person name="Li X."/>
            <person name="Kong Y."/>
            <person name="Jiang Z."/>
            <person name="Chourrout D."/>
            <person name="Li R."/>
            <person name="Bao Z."/>
        </authorList>
    </citation>
    <scope>NUCLEOTIDE SEQUENCE [LARGE SCALE GENOMIC DNA]</scope>
    <source>
        <strain evidence="6 7">PY_sf001</strain>
    </source>
</reference>
<dbReference type="PRINTS" id="PR00081">
    <property type="entry name" value="GDHRDH"/>
</dbReference>
<dbReference type="AlphaFoldDB" id="A0A210QR67"/>
<keyword evidence="7" id="KW-1185">Reference proteome</keyword>
<evidence type="ECO:0000256" key="5">
    <source>
        <dbReference type="RuleBase" id="RU000363"/>
    </source>
</evidence>
<organism evidence="6 7">
    <name type="scientific">Mizuhopecten yessoensis</name>
    <name type="common">Japanese scallop</name>
    <name type="synonym">Patinopecten yessoensis</name>
    <dbReference type="NCBI Taxonomy" id="6573"/>
    <lineage>
        <taxon>Eukaryota</taxon>
        <taxon>Metazoa</taxon>
        <taxon>Spiralia</taxon>
        <taxon>Lophotrochozoa</taxon>
        <taxon>Mollusca</taxon>
        <taxon>Bivalvia</taxon>
        <taxon>Autobranchia</taxon>
        <taxon>Pteriomorphia</taxon>
        <taxon>Pectinida</taxon>
        <taxon>Pectinoidea</taxon>
        <taxon>Pectinidae</taxon>
        <taxon>Mizuhopecten</taxon>
    </lineage>
</organism>
<dbReference type="EMBL" id="NEDP02002316">
    <property type="protein sequence ID" value="OWF51188.1"/>
    <property type="molecule type" value="Genomic_DNA"/>
</dbReference>
<dbReference type="InterPro" id="IPR045313">
    <property type="entry name" value="CBR1-like"/>
</dbReference>
<sequence length="277" mass="30009">MSGNNLVAVVSGSNKGIGFAIVRGLCKQFKGDVFLTARNEDLGLKAVADLEKEGLHPKFHILDITKPKTIADLKTFLEDKYGGLDLLVNNAGVAYKGASTAPFAEQAEVSVRTNFTGTLDVCEALFPILRPHARVVNVSSMVAPMGLKKCSANLRKQFVDPNLSMAALKVLMQEFVDATKTDSHQTAGWPNTAYGTSKIGVTTMSLIQQRELLKDTRPDLVVNACCPGYVDTDMTSHKGTKTIDQGADTPLYLAMLPPDTISPKGNHVSERKIDNWE</sequence>
<proteinExistence type="inferred from homology"/>
<comment type="caution">
    <text evidence="6">The sequence shown here is derived from an EMBL/GenBank/DDBJ whole genome shotgun (WGS) entry which is preliminary data.</text>
</comment>
<dbReference type="InterPro" id="IPR036291">
    <property type="entry name" value="NAD(P)-bd_dom_sf"/>
</dbReference>
<dbReference type="OrthoDB" id="7289984at2759"/>
<dbReference type="Pfam" id="PF00106">
    <property type="entry name" value="adh_short"/>
    <property type="match status" value="2"/>
</dbReference>
<evidence type="ECO:0000256" key="2">
    <source>
        <dbReference type="ARBA" id="ARBA00022857"/>
    </source>
</evidence>
<evidence type="ECO:0000256" key="1">
    <source>
        <dbReference type="ARBA" id="ARBA00006484"/>
    </source>
</evidence>
<dbReference type="PANTHER" id="PTHR43963">
    <property type="entry name" value="CARBONYL REDUCTASE 1-RELATED"/>
    <property type="match status" value="1"/>
</dbReference>